<dbReference type="PANTHER" id="PTHR34406:SF1">
    <property type="entry name" value="PROTEIN YCEI"/>
    <property type="match status" value="1"/>
</dbReference>
<gene>
    <name evidence="2" type="ORF">WH96_20380</name>
</gene>
<evidence type="ECO:0000259" key="1">
    <source>
        <dbReference type="SMART" id="SM00867"/>
    </source>
</evidence>
<dbReference type="Gene3D" id="2.40.128.110">
    <property type="entry name" value="Lipid/polyisoprenoid-binding, YceI-like"/>
    <property type="match status" value="1"/>
</dbReference>
<accession>A0A0H2M9E8</accession>
<dbReference type="STRING" id="1489064.WH96_20380"/>
<keyword evidence="3" id="KW-1185">Reference proteome</keyword>
<comment type="caution">
    <text evidence="2">The sequence shown here is derived from an EMBL/GenBank/DDBJ whole genome shotgun (WGS) entry which is preliminary data.</text>
</comment>
<dbReference type="PANTHER" id="PTHR34406">
    <property type="entry name" value="PROTEIN YCEI"/>
    <property type="match status" value="1"/>
</dbReference>
<dbReference type="Pfam" id="PF04264">
    <property type="entry name" value="YceI"/>
    <property type="match status" value="1"/>
</dbReference>
<evidence type="ECO:0000313" key="2">
    <source>
        <dbReference type="EMBL" id="KLN58913.1"/>
    </source>
</evidence>
<dbReference type="SUPFAM" id="SSF101874">
    <property type="entry name" value="YceI-like"/>
    <property type="match status" value="1"/>
</dbReference>
<dbReference type="Proteomes" id="UP000035444">
    <property type="component" value="Unassembled WGS sequence"/>
</dbReference>
<dbReference type="AlphaFoldDB" id="A0A0H2M9E8"/>
<dbReference type="InterPro" id="IPR007372">
    <property type="entry name" value="Lipid/polyisoprenoid-bd_YceI"/>
</dbReference>
<protein>
    <recommendedName>
        <fullName evidence="1">Lipid/polyisoprenoid-binding YceI-like domain-containing protein</fullName>
    </recommendedName>
</protein>
<dbReference type="OrthoDB" id="9811006at2"/>
<reference evidence="2 3" key="1">
    <citation type="submission" date="2015-03" db="EMBL/GenBank/DDBJ databases">
        <title>Genome Sequence of Kiloniella spongiae MEBiC09566, isolated from a marine sponge.</title>
        <authorList>
            <person name="Shao Z."/>
            <person name="Wang L."/>
            <person name="Li X."/>
        </authorList>
    </citation>
    <scope>NUCLEOTIDE SEQUENCE [LARGE SCALE GENOMIC DNA]</scope>
    <source>
        <strain evidence="2 3">MEBiC09566</strain>
    </source>
</reference>
<evidence type="ECO:0000313" key="3">
    <source>
        <dbReference type="Proteomes" id="UP000035444"/>
    </source>
</evidence>
<name>A0A0H2M9E8_9PROT</name>
<dbReference type="InterPro" id="IPR036761">
    <property type="entry name" value="TTHA0802/YceI-like_sf"/>
</dbReference>
<dbReference type="RefSeq" id="WP_047766098.1">
    <property type="nucleotide sequence ID" value="NZ_LAQL01000026.1"/>
</dbReference>
<dbReference type="EMBL" id="LAQL01000026">
    <property type="protein sequence ID" value="KLN58913.1"/>
    <property type="molecule type" value="Genomic_DNA"/>
</dbReference>
<dbReference type="SMART" id="SM00867">
    <property type="entry name" value="YceI"/>
    <property type="match status" value="1"/>
</dbReference>
<organism evidence="2 3">
    <name type="scientific">Kiloniella spongiae</name>
    <dbReference type="NCBI Taxonomy" id="1489064"/>
    <lineage>
        <taxon>Bacteria</taxon>
        <taxon>Pseudomonadati</taxon>
        <taxon>Pseudomonadota</taxon>
        <taxon>Alphaproteobacteria</taxon>
        <taxon>Rhodospirillales</taxon>
        <taxon>Kiloniellaceae</taxon>
        <taxon>Kiloniella</taxon>
    </lineage>
</organism>
<feature type="domain" description="Lipid/polyisoprenoid-binding YceI-like" evidence="1">
    <location>
        <begin position="39"/>
        <end position="200"/>
    </location>
</feature>
<proteinExistence type="predicted"/>
<sequence>MYVIAVIELQLLKQSTWLFLLAFLFTAIVPEQARAIENYFIFNSTNTKIDFGLKVLGLKKITGDFGTINGKAIINRDNRNQNFINITVLSDSVHNDSTYIERRIKSDDFLNVTEFPTISFRSNNFEWSRQNDIIITGPLTLHGITKEIKWVARLVSIKGMLPQQQRYRVNTEISRSDFGITKGLPFISDKITLNIEIQASPS</sequence>